<keyword evidence="2" id="KW-1185">Reference proteome</keyword>
<gene>
    <name evidence="1" type="ORF">EKO04_011067</name>
</gene>
<sequence length="274" mass="32100">MSPGSENPSFLDNWRTLPEELKLLILEYTVTLSPPYQARLISYYHINDHRYWNFTAFRERVVPLLSLLSVPEIKPLVQEAFYTQHSFRLDYNRKWNTNSQPLTSFVHLSPHSVRRYVRRLHILASGIEKRMFELLEKVPSSLCGLPNLEFLEISFRRLWSSDDVSRGYLDSMEPLGFAVKCLRIAFQHYPMSSSGSADVFETAMLENFTLGAGMRDVDARWTRFVVSSPETELREVESWAAATTIEHHVRWTVKEVFVEGFRNRRYPKFQPTID</sequence>
<dbReference type="OrthoDB" id="3801236at2759"/>
<reference evidence="1" key="2">
    <citation type="submission" date="2020-09" db="EMBL/GenBank/DDBJ databases">
        <title>Reference genome assembly for Australian Ascochyta lentis isolate Al4.</title>
        <authorList>
            <person name="Lee R.C."/>
            <person name="Farfan-Caceres L.M."/>
            <person name="Debler J.W."/>
            <person name="Williams A.H."/>
            <person name="Henares B.M."/>
        </authorList>
    </citation>
    <scope>NUCLEOTIDE SEQUENCE</scope>
    <source>
        <strain evidence="1">Al4</strain>
    </source>
</reference>
<protein>
    <submittedName>
        <fullName evidence="1">Uncharacterized protein</fullName>
    </submittedName>
</protein>
<organism evidence="1 2">
    <name type="scientific">Ascochyta lentis</name>
    <dbReference type="NCBI Taxonomy" id="205686"/>
    <lineage>
        <taxon>Eukaryota</taxon>
        <taxon>Fungi</taxon>
        <taxon>Dikarya</taxon>
        <taxon>Ascomycota</taxon>
        <taxon>Pezizomycotina</taxon>
        <taxon>Dothideomycetes</taxon>
        <taxon>Pleosporomycetidae</taxon>
        <taxon>Pleosporales</taxon>
        <taxon>Pleosporineae</taxon>
        <taxon>Didymellaceae</taxon>
        <taxon>Ascochyta</taxon>
    </lineage>
</organism>
<dbReference type="EMBL" id="RZGK01000022">
    <property type="protein sequence ID" value="KAF9690898.1"/>
    <property type="molecule type" value="Genomic_DNA"/>
</dbReference>
<reference evidence="1" key="1">
    <citation type="submission" date="2018-12" db="EMBL/GenBank/DDBJ databases">
        <authorList>
            <person name="Syme R.A."/>
            <person name="Farfan-Caceres L."/>
            <person name="Lichtenzveig J."/>
        </authorList>
    </citation>
    <scope>NUCLEOTIDE SEQUENCE</scope>
    <source>
        <strain evidence="1">Al4</strain>
    </source>
</reference>
<evidence type="ECO:0000313" key="1">
    <source>
        <dbReference type="EMBL" id="KAF9690898.1"/>
    </source>
</evidence>
<proteinExistence type="predicted"/>
<comment type="caution">
    <text evidence="1">The sequence shown here is derived from an EMBL/GenBank/DDBJ whole genome shotgun (WGS) entry which is preliminary data.</text>
</comment>
<accession>A0A8H7ITQ9</accession>
<dbReference type="AlphaFoldDB" id="A0A8H7ITQ9"/>
<evidence type="ECO:0000313" key="2">
    <source>
        <dbReference type="Proteomes" id="UP000651452"/>
    </source>
</evidence>
<dbReference type="Proteomes" id="UP000651452">
    <property type="component" value="Unassembled WGS sequence"/>
</dbReference>
<name>A0A8H7ITQ9_9PLEO</name>